<dbReference type="Proteomes" id="UP001224644">
    <property type="component" value="Unassembled WGS sequence"/>
</dbReference>
<evidence type="ECO:0000256" key="1">
    <source>
        <dbReference type="ARBA" id="ARBA00001971"/>
    </source>
</evidence>
<keyword evidence="6" id="KW-0479">Metal-binding</keyword>
<comment type="caution">
    <text evidence="11">The sequence shown here is derived from an EMBL/GenBank/DDBJ whole genome shotgun (WGS) entry which is preliminary data.</text>
</comment>
<sequence length="109" mass="11378">MSPMLYLAQRGTAVILAMAVAVHLGTILYAVRGGLTAGEILGRTQGNGAFLAFYGIFVVAAAIHAPIGLRSILREWTPWRGRSLDGAMLAVSALLAVLGLRAALAVYLA</sequence>
<dbReference type="Gene3D" id="1.20.1300.10">
    <property type="entry name" value="Fumarate reductase/succinate dehydrogenase, transmembrane subunit"/>
    <property type="match status" value="1"/>
</dbReference>
<keyword evidence="9 10" id="KW-0472">Membrane</keyword>
<evidence type="ECO:0000313" key="12">
    <source>
        <dbReference type="Proteomes" id="UP001224644"/>
    </source>
</evidence>
<proteinExistence type="predicted"/>
<evidence type="ECO:0000256" key="8">
    <source>
        <dbReference type="ARBA" id="ARBA00023004"/>
    </source>
</evidence>
<evidence type="ECO:0000256" key="4">
    <source>
        <dbReference type="ARBA" id="ARBA00022617"/>
    </source>
</evidence>
<keyword evidence="4" id="KW-0349">Heme</keyword>
<organism evidence="11 12">
    <name type="scientific">Methylobacterium adhaesivum</name>
    <dbReference type="NCBI Taxonomy" id="333297"/>
    <lineage>
        <taxon>Bacteria</taxon>
        <taxon>Pseudomonadati</taxon>
        <taxon>Pseudomonadota</taxon>
        <taxon>Alphaproteobacteria</taxon>
        <taxon>Hyphomicrobiales</taxon>
        <taxon>Methylobacteriaceae</taxon>
        <taxon>Methylobacterium</taxon>
    </lineage>
</organism>
<evidence type="ECO:0000256" key="2">
    <source>
        <dbReference type="ARBA" id="ARBA00004050"/>
    </source>
</evidence>
<feature type="transmembrane region" description="Helical" evidence="10">
    <location>
        <begin position="12"/>
        <end position="31"/>
    </location>
</feature>
<dbReference type="Pfam" id="PF01127">
    <property type="entry name" value="Sdh_cyt"/>
    <property type="match status" value="1"/>
</dbReference>
<evidence type="ECO:0000256" key="5">
    <source>
        <dbReference type="ARBA" id="ARBA00022692"/>
    </source>
</evidence>
<dbReference type="RefSeq" id="WP_238225178.1">
    <property type="nucleotide sequence ID" value="NZ_BPQD01000011.1"/>
</dbReference>
<evidence type="ECO:0000256" key="6">
    <source>
        <dbReference type="ARBA" id="ARBA00022723"/>
    </source>
</evidence>
<dbReference type="SUPFAM" id="SSF81343">
    <property type="entry name" value="Fumarate reductase respiratory complex transmembrane subunits"/>
    <property type="match status" value="1"/>
</dbReference>
<dbReference type="InterPro" id="IPR000701">
    <property type="entry name" value="SuccDH_FuR_B_TM-su"/>
</dbReference>
<accession>A0ABT8BMF0</accession>
<keyword evidence="5 10" id="KW-0812">Transmembrane</keyword>
<evidence type="ECO:0000256" key="3">
    <source>
        <dbReference type="ARBA" id="ARBA00004370"/>
    </source>
</evidence>
<evidence type="ECO:0000313" key="11">
    <source>
        <dbReference type="EMBL" id="MDN3593008.1"/>
    </source>
</evidence>
<dbReference type="EMBL" id="JAUFPX010000020">
    <property type="protein sequence ID" value="MDN3593008.1"/>
    <property type="molecule type" value="Genomic_DNA"/>
</dbReference>
<keyword evidence="8" id="KW-0408">Iron</keyword>
<feature type="transmembrane region" description="Helical" evidence="10">
    <location>
        <begin position="51"/>
        <end position="73"/>
    </location>
</feature>
<comment type="subcellular location">
    <subcellularLocation>
        <location evidence="3">Membrane</location>
    </subcellularLocation>
</comment>
<keyword evidence="12" id="KW-1185">Reference proteome</keyword>
<keyword evidence="7 10" id="KW-1133">Transmembrane helix</keyword>
<reference evidence="12" key="1">
    <citation type="journal article" date="2019" name="Int. J. Syst. Evol. Microbiol.">
        <title>The Global Catalogue of Microorganisms (GCM) 10K type strain sequencing project: providing services to taxonomists for standard genome sequencing and annotation.</title>
        <authorList>
            <consortium name="The Broad Institute Genomics Platform"/>
            <consortium name="The Broad Institute Genome Sequencing Center for Infectious Disease"/>
            <person name="Wu L."/>
            <person name="Ma J."/>
        </authorList>
    </citation>
    <scope>NUCLEOTIDE SEQUENCE [LARGE SCALE GENOMIC DNA]</scope>
    <source>
        <strain evidence="12">CECT 7069</strain>
    </source>
</reference>
<comment type="cofactor">
    <cofactor evidence="1">
        <name>heme</name>
        <dbReference type="ChEBI" id="CHEBI:30413"/>
    </cofactor>
</comment>
<evidence type="ECO:0000256" key="7">
    <source>
        <dbReference type="ARBA" id="ARBA00022989"/>
    </source>
</evidence>
<protein>
    <submittedName>
        <fullName evidence="11">Succinate dehydrogenase</fullName>
    </submittedName>
</protein>
<evidence type="ECO:0000256" key="10">
    <source>
        <dbReference type="SAM" id="Phobius"/>
    </source>
</evidence>
<comment type="function">
    <text evidence="2">Membrane-anchoring subunit of succinate dehydrogenase (SDH).</text>
</comment>
<feature type="transmembrane region" description="Helical" evidence="10">
    <location>
        <begin position="85"/>
        <end position="108"/>
    </location>
</feature>
<name>A0ABT8BMF0_9HYPH</name>
<gene>
    <name evidence="11" type="ORF">QWZ12_20625</name>
</gene>
<evidence type="ECO:0000256" key="9">
    <source>
        <dbReference type="ARBA" id="ARBA00023136"/>
    </source>
</evidence>
<dbReference type="InterPro" id="IPR034804">
    <property type="entry name" value="SQR/QFR_C/D"/>
</dbReference>